<feature type="transmembrane region" description="Helical" evidence="6">
    <location>
        <begin position="204"/>
        <end position="222"/>
    </location>
</feature>
<dbReference type="PANTHER" id="PTHR23502">
    <property type="entry name" value="MAJOR FACILITATOR SUPERFAMILY"/>
    <property type="match status" value="1"/>
</dbReference>
<evidence type="ECO:0000256" key="6">
    <source>
        <dbReference type="SAM" id="Phobius"/>
    </source>
</evidence>
<proteinExistence type="predicted"/>
<evidence type="ECO:0000256" key="2">
    <source>
        <dbReference type="ARBA" id="ARBA00022692"/>
    </source>
</evidence>
<dbReference type="Gene3D" id="1.20.1250.20">
    <property type="entry name" value="MFS general substrate transporter like domains"/>
    <property type="match status" value="1"/>
</dbReference>
<dbReference type="InterPro" id="IPR011701">
    <property type="entry name" value="MFS"/>
</dbReference>
<evidence type="ECO:0000256" key="5">
    <source>
        <dbReference type="SAM" id="MobiDB-lite"/>
    </source>
</evidence>
<gene>
    <name evidence="7" type="ORF">PoMZ_01231</name>
</gene>
<dbReference type="GO" id="GO:1990961">
    <property type="term" value="P:xenobiotic detoxification by transmembrane export across the plasma membrane"/>
    <property type="evidence" value="ECO:0007669"/>
    <property type="project" value="TreeGrafter"/>
</dbReference>
<reference evidence="7 8" key="1">
    <citation type="journal article" date="2019" name="Mol. Biol. Evol.">
        <title>Blast fungal genomes show frequent chromosomal changes, gene gains and losses, and effector gene turnover.</title>
        <authorList>
            <person name="Gomez Luciano L.B."/>
            <person name="Jason Tsai I."/>
            <person name="Chuma I."/>
            <person name="Tosa Y."/>
            <person name="Chen Y.H."/>
            <person name="Li J.Y."/>
            <person name="Li M.Y."/>
            <person name="Jade Lu M.Y."/>
            <person name="Nakayashiki H."/>
            <person name="Li W.H."/>
        </authorList>
    </citation>
    <scope>NUCLEOTIDE SEQUENCE [LARGE SCALE GENOMIC DNA]</scope>
    <source>
        <strain evidence="7">MZ5-1-6</strain>
    </source>
</reference>
<dbReference type="SUPFAM" id="SSF103473">
    <property type="entry name" value="MFS general substrate transporter"/>
    <property type="match status" value="1"/>
</dbReference>
<organism evidence="7 8">
    <name type="scientific">Pyricularia oryzae</name>
    <name type="common">Rice blast fungus</name>
    <name type="synonym">Magnaporthe oryzae</name>
    <dbReference type="NCBI Taxonomy" id="318829"/>
    <lineage>
        <taxon>Eukaryota</taxon>
        <taxon>Fungi</taxon>
        <taxon>Dikarya</taxon>
        <taxon>Ascomycota</taxon>
        <taxon>Pezizomycotina</taxon>
        <taxon>Sordariomycetes</taxon>
        <taxon>Sordariomycetidae</taxon>
        <taxon>Magnaporthales</taxon>
        <taxon>Pyriculariaceae</taxon>
        <taxon>Pyricularia</taxon>
    </lineage>
</organism>
<feature type="transmembrane region" description="Helical" evidence="6">
    <location>
        <begin position="370"/>
        <end position="389"/>
    </location>
</feature>
<feature type="transmembrane region" description="Helical" evidence="6">
    <location>
        <begin position="452"/>
        <end position="470"/>
    </location>
</feature>
<comment type="subcellular location">
    <subcellularLocation>
        <location evidence="1">Membrane</location>
        <topology evidence="1">Multi-pass membrane protein</topology>
    </subcellularLocation>
</comment>
<accession>A0A4V1C5G7</accession>
<feature type="transmembrane region" description="Helical" evidence="6">
    <location>
        <begin position="476"/>
        <end position="501"/>
    </location>
</feature>
<sequence length="590" mass="64272">MVSSIQDTALGAAIRLVTKNKLLKYPEERDNFKLPAQWRRLLDGSNTSEQDSDGSLAREKTGEARTGSLGSESSTVSDDEEAQAAGSSSASAMRRVQSIPIVPMTTRSGDILVDWYTTDDPENPLNWSRMRKAMVTAILCIYTFVVYMSSAIYTTSEHGVMEEFGVTSVEAGLGLALFVLGYGVGPSILSPLSELPSVGRNPPYIASMFIFVIISIPTALVTNYPGLMVLRFLQGFFGSPCLASGGASVMDMYGFGLDLPYPMMVWTVSSFCGPALGPLLSGFSVPALGWRWSLLEILFASAPVFLIMFAFLPETSSDNILLRRARRLRALTKSDRFQTKAEIEQKEMTFGAILADALIKPMEISIKDPAVAFVQIYTAIIYGIYYSFFEVFPLVFPVFYGMSAGQVGLVFLCILVSAVVGMTAYASYLAFYMHPRIRARGHPVHETRLVPALAAAFGPTIGLFIFAWTARPDVHWIAPTVGITLYGASGFVVMQCLFCYIPLSYPRYAASLFAANDLCRSALAFASVLFARPLFANLGVARGVTLLAGLSVLGIVGMWALWSFGARLRAMSKFAVSESEEIVAAEQEKQ</sequence>
<dbReference type="OMA" id="GDMYSLM"/>
<keyword evidence="3 6" id="KW-1133">Transmembrane helix</keyword>
<dbReference type="EMBL" id="CP034205">
    <property type="protein sequence ID" value="QBZ56325.1"/>
    <property type="molecule type" value="Genomic_DNA"/>
</dbReference>
<protein>
    <submittedName>
        <fullName evidence="7">Uncharacterized protein</fullName>
    </submittedName>
</protein>
<feature type="transmembrane region" description="Helical" evidence="6">
    <location>
        <begin position="173"/>
        <end position="192"/>
    </location>
</feature>
<dbReference type="PANTHER" id="PTHR23502:SF23">
    <property type="entry name" value="FLUCONAZOLE RESISTANCE PROTEIN 1"/>
    <property type="match status" value="1"/>
</dbReference>
<dbReference type="PROSITE" id="PS50850">
    <property type="entry name" value="MFS"/>
    <property type="match status" value="1"/>
</dbReference>
<feature type="transmembrane region" description="Helical" evidence="6">
    <location>
        <begin position="543"/>
        <end position="564"/>
    </location>
</feature>
<dbReference type="InterPro" id="IPR036259">
    <property type="entry name" value="MFS_trans_sf"/>
</dbReference>
<evidence type="ECO:0000256" key="4">
    <source>
        <dbReference type="ARBA" id="ARBA00023136"/>
    </source>
</evidence>
<feature type="region of interest" description="Disordered" evidence="5">
    <location>
        <begin position="43"/>
        <end position="91"/>
    </location>
</feature>
<feature type="transmembrane region" description="Helical" evidence="6">
    <location>
        <begin position="228"/>
        <end position="249"/>
    </location>
</feature>
<name>A0A4V1C5G7_PYROR</name>
<dbReference type="Proteomes" id="UP000294847">
    <property type="component" value="Chromosome 2"/>
</dbReference>
<dbReference type="GO" id="GO:0005886">
    <property type="term" value="C:plasma membrane"/>
    <property type="evidence" value="ECO:0007669"/>
    <property type="project" value="TreeGrafter"/>
</dbReference>
<dbReference type="Pfam" id="PF07690">
    <property type="entry name" value="MFS_1"/>
    <property type="match status" value="1"/>
</dbReference>
<feature type="transmembrane region" description="Helical" evidence="6">
    <location>
        <begin position="133"/>
        <end position="153"/>
    </location>
</feature>
<keyword evidence="2 6" id="KW-0812">Transmembrane</keyword>
<evidence type="ECO:0000256" key="3">
    <source>
        <dbReference type="ARBA" id="ARBA00022989"/>
    </source>
</evidence>
<dbReference type="AlphaFoldDB" id="A0A4V1C5G7"/>
<evidence type="ECO:0000313" key="7">
    <source>
        <dbReference type="EMBL" id="QBZ56325.1"/>
    </source>
</evidence>
<dbReference type="CDD" id="cd17323">
    <property type="entry name" value="MFS_Tpo1_MDR_like"/>
    <property type="match status" value="1"/>
</dbReference>
<feature type="transmembrane region" description="Helical" evidence="6">
    <location>
        <begin position="292"/>
        <end position="312"/>
    </location>
</feature>
<evidence type="ECO:0000313" key="8">
    <source>
        <dbReference type="Proteomes" id="UP000294847"/>
    </source>
</evidence>
<dbReference type="InterPro" id="IPR020846">
    <property type="entry name" value="MFS_dom"/>
</dbReference>
<evidence type="ECO:0000256" key="1">
    <source>
        <dbReference type="ARBA" id="ARBA00004141"/>
    </source>
</evidence>
<keyword evidence="4 6" id="KW-0472">Membrane</keyword>
<feature type="transmembrane region" description="Helical" evidence="6">
    <location>
        <begin position="409"/>
        <end position="431"/>
    </location>
</feature>
<feature type="transmembrane region" description="Helical" evidence="6">
    <location>
        <begin position="508"/>
        <end position="531"/>
    </location>
</feature>
<dbReference type="GO" id="GO:0015244">
    <property type="term" value="F:fluconazole transmembrane transporter activity"/>
    <property type="evidence" value="ECO:0007669"/>
    <property type="project" value="TreeGrafter"/>
</dbReference>